<dbReference type="EMBL" id="CP066744">
    <property type="protein sequence ID" value="QQK07877.1"/>
    <property type="molecule type" value="Genomic_DNA"/>
</dbReference>
<proteinExistence type="predicted"/>
<gene>
    <name evidence="1" type="ORF">JFY71_11485</name>
</gene>
<accession>A0AC61MQW0</accession>
<name>A0AC61MQW0_9FIRM</name>
<evidence type="ECO:0000313" key="2">
    <source>
        <dbReference type="Proteomes" id="UP000595814"/>
    </source>
</evidence>
<protein>
    <submittedName>
        <fullName evidence="1">DegV family protein</fullName>
    </submittedName>
</protein>
<evidence type="ECO:0000313" key="1">
    <source>
        <dbReference type="EMBL" id="QQK07877.1"/>
    </source>
</evidence>
<keyword evidence="2" id="KW-1185">Reference proteome</keyword>
<dbReference type="Proteomes" id="UP000595814">
    <property type="component" value="Chromosome"/>
</dbReference>
<reference evidence="1 2" key="1">
    <citation type="journal article" date="2022" name="Int. J. Syst. Evol. Microbiol.">
        <title>Miniphocaeibacter halophilus sp. nov., an ammonium-tolerant acetate-producing bacterium isolated from a biogas system.</title>
        <authorList>
            <person name="Schnurer A."/>
            <person name="Singh A."/>
            <person name="Bi S."/>
            <person name="Qiao W."/>
            <person name="Westerholm M."/>
        </authorList>
    </citation>
    <scope>NUCLEOTIDE SEQUENCE [LARGE SCALE GENOMIC DNA]</scope>
    <source>
        <strain evidence="1 2">AMB_01</strain>
    </source>
</reference>
<sequence length="277" mass="31000">MKDYILIADSSCDLNKKLNKEVKVELVPFNIDVSGETFVDDGKTDLKKFMKNVDESKKAPSTAAPSPNLFMEKFKEKKEIFIITISSKLSATYNNAILAKNMFLEEKEAKIHVFDSKSASSGETLIALKIKEYIDNGLKFEEIVDKVEEFIENMKTFFILDKFDTLVKNGRMSKFTGTIAKALSFKPVMCANNGEIGVFAKTRGYNNAANKLIDTIAETYDNFENRTLIIAHCEAGDRAKNLKNNIAKRCNFKNIEIVETGMLSSVYANTGGVIVAF</sequence>
<organism evidence="1 2">
    <name type="scientific">Miniphocaeibacter halophilus</name>
    <dbReference type="NCBI Taxonomy" id="2931922"/>
    <lineage>
        <taxon>Bacteria</taxon>
        <taxon>Bacillati</taxon>
        <taxon>Bacillota</taxon>
        <taxon>Tissierellia</taxon>
        <taxon>Tissierellales</taxon>
        <taxon>Peptoniphilaceae</taxon>
        <taxon>Miniphocaeibacter</taxon>
    </lineage>
</organism>